<feature type="region of interest" description="Disordered" evidence="1">
    <location>
        <begin position="14"/>
        <end position="36"/>
    </location>
</feature>
<evidence type="ECO:0000256" key="1">
    <source>
        <dbReference type="SAM" id="MobiDB-lite"/>
    </source>
</evidence>
<feature type="compositionally biased region" description="Low complexity" evidence="1">
    <location>
        <begin position="18"/>
        <end position="34"/>
    </location>
</feature>
<evidence type="ECO:0000313" key="2">
    <source>
        <dbReference type="EMBL" id="CAK0789012.1"/>
    </source>
</evidence>
<protein>
    <submittedName>
        <fullName evidence="2">Uncharacterized protein</fullName>
    </submittedName>
</protein>
<dbReference type="Proteomes" id="UP001189429">
    <property type="component" value="Unassembled WGS sequence"/>
</dbReference>
<name>A0ABN9PA53_9DINO</name>
<dbReference type="EMBL" id="CAUYUJ010000159">
    <property type="protein sequence ID" value="CAK0789012.1"/>
    <property type="molecule type" value="Genomic_DNA"/>
</dbReference>
<gene>
    <name evidence="2" type="ORF">PCOR1329_LOCUS707</name>
</gene>
<organism evidence="2 3">
    <name type="scientific">Prorocentrum cordatum</name>
    <dbReference type="NCBI Taxonomy" id="2364126"/>
    <lineage>
        <taxon>Eukaryota</taxon>
        <taxon>Sar</taxon>
        <taxon>Alveolata</taxon>
        <taxon>Dinophyceae</taxon>
        <taxon>Prorocentrales</taxon>
        <taxon>Prorocentraceae</taxon>
        <taxon>Prorocentrum</taxon>
    </lineage>
</organism>
<evidence type="ECO:0000313" key="3">
    <source>
        <dbReference type="Proteomes" id="UP001189429"/>
    </source>
</evidence>
<proteinExistence type="predicted"/>
<comment type="caution">
    <text evidence="2">The sequence shown here is derived from an EMBL/GenBank/DDBJ whole genome shotgun (WGS) entry which is preliminary data.</text>
</comment>
<keyword evidence="3" id="KW-1185">Reference proteome</keyword>
<sequence length="99" mass="10617">MDGCPCGGRCSLGAGLGSASPRQARPARLPASRARGARAECARAAEPTLPPRGALQPSTRVELPRLLRTHTCPISGYLMKWTSFLQPRSASLTHRPVWL</sequence>
<reference evidence="2" key="1">
    <citation type="submission" date="2023-10" db="EMBL/GenBank/DDBJ databases">
        <authorList>
            <person name="Chen Y."/>
            <person name="Shah S."/>
            <person name="Dougan E. K."/>
            <person name="Thang M."/>
            <person name="Chan C."/>
        </authorList>
    </citation>
    <scope>NUCLEOTIDE SEQUENCE [LARGE SCALE GENOMIC DNA]</scope>
</reference>
<accession>A0ABN9PA53</accession>